<feature type="compositionally biased region" description="Polar residues" evidence="1">
    <location>
        <begin position="247"/>
        <end position="259"/>
    </location>
</feature>
<gene>
    <name evidence="2" type="ORF">N1851_006695</name>
</gene>
<dbReference type="AlphaFoldDB" id="A0AA47P8B0"/>
<name>A0AA47P8B0_MERPO</name>
<sequence length="288" mass="31877">MSDEESQMAEESAALLKSEMAKCRGKLGACTRKINETREMLIEGGNREKVEKNISKLYSCAQDLKYANESVCALIADEAERKDDQNNWYEPKVTYIASFLKEVDIWKENEQQRLQATKDSISIVSKTSRTSIASATKLAAAEKAALEARSKALPAIHAIEMEEAALKSRKERIELQLQIEAVDAKLKALSVSEEQEGDAMNEYNNASKDDNTEPVADASATLGAVPKPLLQKAVRHMHSSSRGDTRGATTNPQANASNDPTREHRAMLQGPKELMDLMRQQNLSLLPK</sequence>
<keyword evidence="3" id="KW-1185">Reference proteome</keyword>
<dbReference type="EMBL" id="JAOPHQ010001150">
    <property type="protein sequence ID" value="KAK0151925.1"/>
    <property type="molecule type" value="Genomic_DNA"/>
</dbReference>
<evidence type="ECO:0000256" key="1">
    <source>
        <dbReference type="SAM" id="MobiDB-lite"/>
    </source>
</evidence>
<accession>A0AA47P8B0</accession>
<evidence type="ECO:0000313" key="2">
    <source>
        <dbReference type="EMBL" id="KAK0151925.1"/>
    </source>
</evidence>
<feature type="region of interest" description="Disordered" evidence="1">
    <location>
        <begin position="234"/>
        <end position="264"/>
    </location>
</feature>
<proteinExistence type="predicted"/>
<protein>
    <submittedName>
        <fullName evidence="2">Uncharacterized protein</fullName>
    </submittedName>
</protein>
<comment type="caution">
    <text evidence="2">The sequence shown here is derived from an EMBL/GenBank/DDBJ whole genome shotgun (WGS) entry which is preliminary data.</text>
</comment>
<reference evidence="2" key="1">
    <citation type="journal article" date="2023" name="Front. Mar. Sci.">
        <title>A new Merluccius polli reference genome to investigate the effects of global change in West African waters.</title>
        <authorList>
            <person name="Mateo J.L."/>
            <person name="Blanco-Fernandez C."/>
            <person name="Garcia-Vazquez E."/>
            <person name="Machado-Schiaffino G."/>
        </authorList>
    </citation>
    <scope>NUCLEOTIDE SEQUENCE</scope>
    <source>
        <strain evidence="2">C29</strain>
        <tissue evidence="2">Fin</tissue>
    </source>
</reference>
<organism evidence="2 3">
    <name type="scientific">Merluccius polli</name>
    <name type="common">Benguela hake</name>
    <name type="synonym">Merluccius cadenati</name>
    <dbReference type="NCBI Taxonomy" id="89951"/>
    <lineage>
        <taxon>Eukaryota</taxon>
        <taxon>Metazoa</taxon>
        <taxon>Chordata</taxon>
        <taxon>Craniata</taxon>
        <taxon>Vertebrata</taxon>
        <taxon>Euteleostomi</taxon>
        <taxon>Actinopterygii</taxon>
        <taxon>Neopterygii</taxon>
        <taxon>Teleostei</taxon>
        <taxon>Neoteleostei</taxon>
        <taxon>Acanthomorphata</taxon>
        <taxon>Zeiogadaria</taxon>
        <taxon>Gadariae</taxon>
        <taxon>Gadiformes</taxon>
        <taxon>Gadoidei</taxon>
        <taxon>Merlucciidae</taxon>
        <taxon>Merluccius</taxon>
    </lineage>
</organism>
<dbReference type="Proteomes" id="UP001174136">
    <property type="component" value="Unassembled WGS sequence"/>
</dbReference>
<evidence type="ECO:0000313" key="3">
    <source>
        <dbReference type="Proteomes" id="UP001174136"/>
    </source>
</evidence>